<evidence type="ECO:0000256" key="3">
    <source>
        <dbReference type="ARBA" id="ARBA00022723"/>
    </source>
</evidence>
<gene>
    <name evidence="9" type="primary">rnj</name>
    <name evidence="11" type="ORF">ACFQGD_14200</name>
</gene>
<keyword evidence="5 9" id="KW-0378">Hydrolase</keyword>
<dbReference type="InterPro" id="IPR055132">
    <property type="entry name" value="RNase_J_b_CASP"/>
</dbReference>
<accession>A0ABW2BYX6</accession>
<dbReference type="PROSITE" id="PS01292">
    <property type="entry name" value="UPF0036"/>
    <property type="match status" value="1"/>
</dbReference>
<dbReference type="Pfam" id="PF22505">
    <property type="entry name" value="RNase_J_b_CASP"/>
    <property type="match status" value="1"/>
</dbReference>
<evidence type="ECO:0000256" key="7">
    <source>
        <dbReference type="ARBA" id="ARBA00022839"/>
    </source>
</evidence>
<dbReference type="CDD" id="cd07714">
    <property type="entry name" value="RNaseJ_MBL-fold"/>
    <property type="match status" value="1"/>
</dbReference>
<keyword evidence="9" id="KW-0698">rRNA processing</keyword>
<dbReference type="PANTHER" id="PTHR43694:SF1">
    <property type="entry name" value="RIBONUCLEASE J"/>
    <property type="match status" value="1"/>
</dbReference>
<organism evidence="11 12">
    <name type="scientific">Haloechinothrix salitolerans</name>
    <dbReference type="NCBI Taxonomy" id="926830"/>
    <lineage>
        <taxon>Bacteria</taxon>
        <taxon>Bacillati</taxon>
        <taxon>Actinomycetota</taxon>
        <taxon>Actinomycetes</taxon>
        <taxon>Pseudonocardiales</taxon>
        <taxon>Pseudonocardiaceae</taxon>
        <taxon>Haloechinothrix</taxon>
    </lineage>
</organism>
<dbReference type="InterPro" id="IPR030854">
    <property type="entry name" value="RNase_J_bac"/>
</dbReference>
<evidence type="ECO:0000313" key="11">
    <source>
        <dbReference type="EMBL" id="MFC6868291.1"/>
    </source>
</evidence>
<dbReference type="HAMAP" id="MF_01491">
    <property type="entry name" value="RNase_J_bact"/>
    <property type="match status" value="1"/>
</dbReference>
<dbReference type="InterPro" id="IPR011108">
    <property type="entry name" value="RMMBL"/>
</dbReference>
<keyword evidence="12" id="KW-1185">Reference proteome</keyword>
<dbReference type="RefSeq" id="WP_345398781.1">
    <property type="nucleotide sequence ID" value="NZ_BAABLA010000028.1"/>
</dbReference>
<dbReference type="InterPro" id="IPR042173">
    <property type="entry name" value="RNase_J_2"/>
</dbReference>
<keyword evidence="7 9" id="KW-0269">Exonuclease</keyword>
<dbReference type="SUPFAM" id="SSF56281">
    <property type="entry name" value="Metallo-hydrolase/oxidoreductase"/>
    <property type="match status" value="1"/>
</dbReference>
<dbReference type="InterPro" id="IPR041636">
    <property type="entry name" value="RNase_J_C"/>
</dbReference>
<dbReference type="InterPro" id="IPR001279">
    <property type="entry name" value="Metallo-B-lactamas"/>
</dbReference>
<feature type="binding site" evidence="9">
    <location>
        <begin position="356"/>
        <end position="360"/>
    </location>
    <ligand>
        <name>substrate</name>
    </ligand>
</feature>
<dbReference type="Gene3D" id="3.10.20.580">
    <property type="match status" value="1"/>
</dbReference>
<reference evidence="12" key="1">
    <citation type="journal article" date="2019" name="Int. J. Syst. Evol. Microbiol.">
        <title>The Global Catalogue of Microorganisms (GCM) 10K type strain sequencing project: providing services to taxonomists for standard genome sequencing and annotation.</title>
        <authorList>
            <consortium name="The Broad Institute Genomics Platform"/>
            <consortium name="The Broad Institute Genome Sequencing Center for Infectious Disease"/>
            <person name="Wu L."/>
            <person name="Ma J."/>
        </authorList>
    </citation>
    <scope>NUCLEOTIDE SEQUENCE [LARGE SCALE GENOMIC DNA]</scope>
    <source>
        <strain evidence="12">KCTC 32255</strain>
    </source>
</reference>
<keyword evidence="4 9" id="KW-0255">Endonuclease</keyword>
<evidence type="ECO:0000313" key="12">
    <source>
        <dbReference type="Proteomes" id="UP001596337"/>
    </source>
</evidence>
<name>A0ABW2BYX6_9PSEU</name>
<evidence type="ECO:0000256" key="8">
    <source>
        <dbReference type="ARBA" id="ARBA00022884"/>
    </source>
</evidence>
<comment type="subunit">
    <text evidence="9">Homodimer, may be a subunit of the RNA degradosome.</text>
</comment>
<dbReference type="Gene3D" id="3.40.50.10710">
    <property type="entry name" value="Metallo-hydrolase/oxidoreductase"/>
    <property type="match status" value="1"/>
</dbReference>
<dbReference type="EC" id="3.1.-.-" evidence="9"/>
<dbReference type="EMBL" id="JBHSXX010000001">
    <property type="protein sequence ID" value="MFC6868291.1"/>
    <property type="molecule type" value="Genomic_DNA"/>
</dbReference>
<evidence type="ECO:0000256" key="4">
    <source>
        <dbReference type="ARBA" id="ARBA00022759"/>
    </source>
</evidence>
<dbReference type="InterPro" id="IPR036866">
    <property type="entry name" value="RibonucZ/Hydroxyglut_hydro"/>
</dbReference>
<feature type="domain" description="Metallo-beta-lactamase" evidence="10">
    <location>
        <begin position="13"/>
        <end position="207"/>
    </location>
</feature>
<dbReference type="GO" id="GO:0016787">
    <property type="term" value="F:hydrolase activity"/>
    <property type="evidence" value="ECO:0007669"/>
    <property type="project" value="UniProtKB-KW"/>
</dbReference>
<comment type="subcellular location">
    <subcellularLocation>
        <location evidence="9">Cytoplasm</location>
    </subcellularLocation>
</comment>
<evidence type="ECO:0000256" key="6">
    <source>
        <dbReference type="ARBA" id="ARBA00022833"/>
    </source>
</evidence>
<sequence>MRVVALGGIGEIGRNMTVFEFDGRLLIVDCGVLFPEDEQPGVDLILPDFHAIEDRLDDVEALVLTHGHEDHIGAVPFLLRLRPDLPVYGSRLTLALLSAKCTEHKLRPTLVHVAEGERRTVGGFDLEFFAVNHSIPDALAVAIRTPAGLVLHTGDIKLDQLPLDGRLTDLAGFSRLGDEGVDLLCVDSTNAEVPGFVTPEREIGPVLDDVLAKATQRVIVACFASHVHRVQQVLDAAAAHGRRVAFVGRSMVRNMGIAAELGFLSVPEGLLIDMDEAANLPETKVVFISTGSQGEPLSALSRMARGEHRNITLRPGDTVVLASSMIPGNETAVFGVVNGLVRLGANVVYQANAKVHVSGHASAGELLFLYNAVRPSNVMPVHGEWKHLRANAEIAVSTGVDPSSVVIAEDGVVVDLVDGKATRTGRVEVGHVYVDGLSVGDVGESTLSDRLILGEGGFIAITVAIDQHTGRAISPPSVSGRGFSDDPKALDGVVPLIEMELSRTESEGITDTHRVAQAVRRVVGRWVAQTYRRRPMIVPTVIPV</sequence>
<evidence type="ECO:0000259" key="10">
    <source>
        <dbReference type="SMART" id="SM00849"/>
    </source>
</evidence>
<dbReference type="PANTHER" id="PTHR43694">
    <property type="entry name" value="RIBONUCLEASE J"/>
    <property type="match status" value="1"/>
</dbReference>
<evidence type="ECO:0000256" key="1">
    <source>
        <dbReference type="ARBA" id="ARBA00022490"/>
    </source>
</evidence>
<comment type="function">
    <text evidence="9">An RNase that has 5'-3' exonuclease and possibly endonuclease activity. Involved in maturation of rRNA and in some organisms also mRNA maturation and/or decay.</text>
</comment>
<evidence type="ECO:0000256" key="9">
    <source>
        <dbReference type="HAMAP-Rule" id="MF_01491"/>
    </source>
</evidence>
<keyword evidence="1 9" id="KW-0963">Cytoplasm</keyword>
<keyword evidence="3" id="KW-0479">Metal-binding</keyword>
<dbReference type="InterPro" id="IPR004613">
    <property type="entry name" value="RNase_J"/>
</dbReference>
<dbReference type="Gene3D" id="3.60.15.10">
    <property type="entry name" value="Ribonuclease Z/Hydroxyacylglutathione hydrolase-like"/>
    <property type="match status" value="1"/>
</dbReference>
<keyword evidence="6" id="KW-0862">Zinc</keyword>
<protein>
    <recommendedName>
        <fullName evidence="9">Ribonuclease J</fullName>
        <shortName evidence="9">RNase J</shortName>
        <ecNumber evidence="9">3.1.-.-</ecNumber>
    </recommendedName>
</protein>
<evidence type="ECO:0000256" key="5">
    <source>
        <dbReference type="ARBA" id="ARBA00022801"/>
    </source>
</evidence>
<dbReference type="NCBIfam" id="TIGR00649">
    <property type="entry name" value="MG423"/>
    <property type="match status" value="1"/>
</dbReference>
<dbReference type="SMART" id="SM00849">
    <property type="entry name" value="Lactamase_B"/>
    <property type="match status" value="1"/>
</dbReference>
<dbReference type="Pfam" id="PF17770">
    <property type="entry name" value="RNase_J_C"/>
    <property type="match status" value="1"/>
</dbReference>
<comment type="caution">
    <text evidence="11">The sequence shown here is derived from an EMBL/GenBank/DDBJ whole genome shotgun (WGS) entry which is preliminary data.</text>
</comment>
<dbReference type="Pfam" id="PF07521">
    <property type="entry name" value="RMMBL"/>
    <property type="match status" value="1"/>
</dbReference>
<dbReference type="Pfam" id="PF12706">
    <property type="entry name" value="Lactamase_B_2"/>
    <property type="match status" value="1"/>
</dbReference>
<keyword evidence="2 9" id="KW-0540">Nuclease</keyword>
<evidence type="ECO:0000256" key="2">
    <source>
        <dbReference type="ARBA" id="ARBA00022722"/>
    </source>
</evidence>
<dbReference type="Proteomes" id="UP001596337">
    <property type="component" value="Unassembled WGS sequence"/>
</dbReference>
<dbReference type="PIRSF" id="PIRSF004803">
    <property type="entry name" value="RnjA"/>
    <property type="match status" value="1"/>
</dbReference>
<comment type="similarity">
    <text evidence="9">Belongs to the metallo-beta-lactamase superfamily. RNA-metabolizing metallo-beta-lactamase-like family. Bacterial RNase J subfamily.</text>
</comment>
<proteinExistence type="inferred from homology"/>
<dbReference type="InterPro" id="IPR001587">
    <property type="entry name" value="RNase_J_CS"/>
</dbReference>
<keyword evidence="8 9" id="KW-0694">RNA-binding</keyword>